<evidence type="ECO:0000313" key="2">
    <source>
        <dbReference type="EMBL" id="OWK10958.1"/>
    </source>
</evidence>
<feature type="region of interest" description="Disordered" evidence="1">
    <location>
        <begin position="71"/>
        <end position="121"/>
    </location>
</feature>
<dbReference type="GO" id="GO:0035556">
    <property type="term" value="P:intracellular signal transduction"/>
    <property type="evidence" value="ECO:0007669"/>
    <property type="project" value="TreeGrafter"/>
</dbReference>
<dbReference type="GO" id="GO:0006955">
    <property type="term" value="P:immune response"/>
    <property type="evidence" value="ECO:0007669"/>
    <property type="project" value="TreeGrafter"/>
</dbReference>
<dbReference type="EMBL" id="MKHE01000010">
    <property type="protein sequence ID" value="OWK10958.1"/>
    <property type="molecule type" value="Genomic_DNA"/>
</dbReference>
<dbReference type="PANTHER" id="PTHR15586:SF0">
    <property type="entry name" value="LINKER FOR ACTIVATION OF T-CELLS FAMILY MEMBER 1"/>
    <property type="match status" value="1"/>
</dbReference>
<sequence>MAMGVAGPASLYHSGLTVGMISGGGVVCVQEARAGYVGSLGCLHLGSLGNSARGAHAFPLVESGEDYVNVPESEESANASLNGSREYVNVSQELQPGAKTKPDTQNSQEVEDEEAPDYENL</sequence>
<keyword evidence="3" id="KW-1185">Reference proteome</keyword>
<comment type="caution">
    <text evidence="2">The sequence shown here is derived from an EMBL/GenBank/DDBJ whole genome shotgun (WGS) entry which is preliminary data.</text>
</comment>
<protein>
    <submittedName>
        <fullName evidence="2">LAT</fullName>
    </submittedName>
</protein>
<accession>A0A212CY76</accession>
<feature type="compositionally biased region" description="Acidic residues" evidence="1">
    <location>
        <begin position="109"/>
        <end position="121"/>
    </location>
</feature>
<dbReference type="Pfam" id="PF15234">
    <property type="entry name" value="LAT"/>
    <property type="match status" value="1"/>
</dbReference>
<dbReference type="Proteomes" id="UP000242450">
    <property type="component" value="Chromosome 10"/>
</dbReference>
<gene>
    <name evidence="2" type="ORF">Celaphus_00007048</name>
</gene>
<dbReference type="InterPro" id="IPR008359">
    <property type="entry name" value="Linker_for_activat_Tcells_prot"/>
</dbReference>
<evidence type="ECO:0000256" key="1">
    <source>
        <dbReference type="SAM" id="MobiDB-lite"/>
    </source>
</evidence>
<name>A0A212CY76_CEREH</name>
<dbReference type="GO" id="GO:0019901">
    <property type="term" value="F:protein kinase binding"/>
    <property type="evidence" value="ECO:0007669"/>
    <property type="project" value="TreeGrafter"/>
</dbReference>
<dbReference type="AlphaFoldDB" id="A0A212CY76"/>
<organism evidence="2 3">
    <name type="scientific">Cervus elaphus hippelaphus</name>
    <name type="common">European red deer</name>
    <dbReference type="NCBI Taxonomy" id="46360"/>
    <lineage>
        <taxon>Eukaryota</taxon>
        <taxon>Metazoa</taxon>
        <taxon>Chordata</taxon>
        <taxon>Craniata</taxon>
        <taxon>Vertebrata</taxon>
        <taxon>Euteleostomi</taxon>
        <taxon>Mammalia</taxon>
        <taxon>Eutheria</taxon>
        <taxon>Laurasiatheria</taxon>
        <taxon>Artiodactyla</taxon>
        <taxon>Ruminantia</taxon>
        <taxon>Pecora</taxon>
        <taxon>Cervidae</taxon>
        <taxon>Cervinae</taxon>
        <taxon>Cervus</taxon>
    </lineage>
</organism>
<dbReference type="OrthoDB" id="9451490at2759"/>
<reference evidence="2 3" key="1">
    <citation type="journal article" date="2018" name="Mol. Genet. Genomics">
        <title>The red deer Cervus elaphus genome CerEla1.0: sequencing, annotating, genes, and chromosomes.</title>
        <authorList>
            <person name="Bana N.A."/>
            <person name="Nyiri A."/>
            <person name="Nagy J."/>
            <person name="Frank K."/>
            <person name="Nagy T."/>
            <person name="Steger V."/>
            <person name="Schiller M."/>
            <person name="Lakatos P."/>
            <person name="Sugar L."/>
            <person name="Horn P."/>
            <person name="Barta E."/>
            <person name="Orosz L."/>
        </authorList>
    </citation>
    <scope>NUCLEOTIDE SEQUENCE [LARGE SCALE GENOMIC DNA]</scope>
    <source>
        <strain evidence="2">Hungarian</strain>
    </source>
</reference>
<dbReference type="GO" id="GO:0006954">
    <property type="term" value="P:inflammatory response"/>
    <property type="evidence" value="ECO:0007669"/>
    <property type="project" value="TreeGrafter"/>
</dbReference>
<evidence type="ECO:0000313" key="3">
    <source>
        <dbReference type="Proteomes" id="UP000242450"/>
    </source>
</evidence>
<dbReference type="GO" id="GO:0001772">
    <property type="term" value="C:immunological synapse"/>
    <property type="evidence" value="ECO:0007669"/>
    <property type="project" value="TreeGrafter"/>
</dbReference>
<dbReference type="PANTHER" id="PTHR15586">
    <property type="entry name" value="LINKER FOR ACTIVATION OF T-CELLS FAMILY MEMBER 1"/>
    <property type="match status" value="1"/>
</dbReference>
<dbReference type="GO" id="GO:0050863">
    <property type="term" value="P:regulation of T cell activation"/>
    <property type="evidence" value="ECO:0007669"/>
    <property type="project" value="TreeGrafter"/>
</dbReference>
<feature type="compositionally biased region" description="Polar residues" evidence="1">
    <location>
        <begin position="76"/>
        <end position="94"/>
    </location>
</feature>
<proteinExistence type="predicted"/>
<dbReference type="PRINTS" id="PR01781">
    <property type="entry name" value="LATPROTEIN"/>
</dbReference>